<comment type="subunit">
    <text evidence="3">Component of the ER membrane protein complex (EMC).</text>
</comment>
<evidence type="ECO:0000256" key="1">
    <source>
        <dbReference type="ARBA" id="ARBA00022737"/>
    </source>
</evidence>
<evidence type="ECO:0000313" key="5">
    <source>
        <dbReference type="EMBL" id="KAJ0190556.1"/>
    </source>
</evidence>
<protein>
    <recommendedName>
        <fullName evidence="3">ER membrane protein complex subunit 2</fullName>
    </recommendedName>
</protein>
<name>A0A9R1UPI1_LACSA</name>
<organism evidence="5 6">
    <name type="scientific">Lactuca sativa</name>
    <name type="common">Garden lettuce</name>
    <dbReference type="NCBI Taxonomy" id="4236"/>
    <lineage>
        <taxon>Eukaryota</taxon>
        <taxon>Viridiplantae</taxon>
        <taxon>Streptophyta</taxon>
        <taxon>Embryophyta</taxon>
        <taxon>Tracheophyta</taxon>
        <taxon>Spermatophyta</taxon>
        <taxon>Magnoliopsida</taxon>
        <taxon>eudicotyledons</taxon>
        <taxon>Gunneridae</taxon>
        <taxon>Pentapetalae</taxon>
        <taxon>asterids</taxon>
        <taxon>campanulids</taxon>
        <taxon>Asterales</taxon>
        <taxon>Asteraceae</taxon>
        <taxon>Cichorioideae</taxon>
        <taxon>Cichorieae</taxon>
        <taxon>Lactucinae</taxon>
        <taxon>Lactuca</taxon>
    </lineage>
</organism>
<evidence type="ECO:0000313" key="6">
    <source>
        <dbReference type="Proteomes" id="UP000235145"/>
    </source>
</evidence>
<gene>
    <name evidence="5" type="ORF">LSAT_V11C800421280</name>
</gene>
<keyword evidence="2" id="KW-0802">TPR repeat</keyword>
<comment type="subcellular location">
    <subcellularLocation>
        <location evidence="3">Endoplasmic reticulum membrane</location>
        <topology evidence="3">Peripheral membrane protein</topology>
        <orientation evidence="3">Cytoplasmic side</orientation>
    </subcellularLocation>
</comment>
<accession>A0A9R1UPI1</accession>
<dbReference type="InterPro" id="IPR039856">
    <property type="entry name" value="EMC2-like"/>
</dbReference>
<evidence type="ECO:0000256" key="2">
    <source>
        <dbReference type="ARBA" id="ARBA00022803"/>
    </source>
</evidence>
<dbReference type="SUPFAM" id="SSF48452">
    <property type="entry name" value="TPR-like"/>
    <property type="match status" value="1"/>
</dbReference>
<sequence>MRGVTPDHANALSSLSKAVDKGAPRSMELLGGGSLEQGADDAVFKKIRGFFKELPPMLSVFDEMIKQEQLCLISMTRVVMTKARGHILAAIDWLNKYREIFMAGHDAWRELAEIYVSLQLYKQAGFCYEELILSLPIIPIHHLAYVDVEKTSERFWSLLVGHEYMSGGTESYCYGHIPDCGGSAKRGYSIRHDYRISAQKLHDATYRGIVGVSFDVVQYG</sequence>
<evidence type="ECO:0000259" key="4">
    <source>
        <dbReference type="Pfam" id="PF22890"/>
    </source>
</evidence>
<feature type="domain" description="EMC2 TPR-like" evidence="4">
    <location>
        <begin position="74"/>
        <end position="151"/>
    </location>
</feature>
<dbReference type="GO" id="GO:0072546">
    <property type="term" value="C:EMC complex"/>
    <property type="evidence" value="ECO:0007669"/>
    <property type="project" value="UniProtKB-UniRule"/>
</dbReference>
<evidence type="ECO:0000256" key="3">
    <source>
        <dbReference type="RuleBase" id="RU367091"/>
    </source>
</evidence>
<keyword evidence="6" id="KW-1185">Reference proteome</keyword>
<dbReference type="InterPro" id="IPR011990">
    <property type="entry name" value="TPR-like_helical_dom_sf"/>
</dbReference>
<keyword evidence="3" id="KW-0472">Membrane</keyword>
<comment type="function">
    <text evidence="3">Part of the endoplasmic reticulum membrane protein complex (EMC) that enables the energy-independent insertion into endoplasmic reticulum membranes of newly synthesized membrane proteins.</text>
</comment>
<dbReference type="Proteomes" id="UP000235145">
    <property type="component" value="Unassembled WGS sequence"/>
</dbReference>
<comment type="caution">
    <text evidence="5">The sequence shown here is derived from an EMBL/GenBank/DDBJ whole genome shotgun (WGS) entry which is preliminary data.</text>
</comment>
<dbReference type="PANTHER" id="PTHR12760">
    <property type="entry name" value="TETRATRICOPEPTIDE REPEAT PROTEIN"/>
    <property type="match status" value="1"/>
</dbReference>
<dbReference type="AlphaFoldDB" id="A0A9R1UPI1"/>
<comment type="similarity">
    <text evidence="3">Belongs to the EMC2 family.</text>
</comment>
<reference evidence="5 6" key="1">
    <citation type="journal article" date="2017" name="Nat. Commun.">
        <title>Genome assembly with in vitro proximity ligation data and whole-genome triplication in lettuce.</title>
        <authorList>
            <person name="Reyes-Chin-Wo S."/>
            <person name="Wang Z."/>
            <person name="Yang X."/>
            <person name="Kozik A."/>
            <person name="Arikit S."/>
            <person name="Song C."/>
            <person name="Xia L."/>
            <person name="Froenicke L."/>
            <person name="Lavelle D.O."/>
            <person name="Truco M.J."/>
            <person name="Xia R."/>
            <person name="Zhu S."/>
            <person name="Xu C."/>
            <person name="Xu H."/>
            <person name="Xu X."/>
            <person name="Cox K."/>
            <person name="Korf I."/>
            <person name="Meyers B.C."/>
            <person name="Michelmore R.W."/>
        </authorList>
    </citation>
    <scope>NUCLEOTIDE SEQUENCE [LARGE SCALE GENOMIC DNA]</scope>
    <source>
        <strain evidence="6">cv. Salinas</strain>
        <tissue evidence="5">Seedlings</tissue>
    </source>
</reference>
<proteinExistence type="inferred from homology"/>
<dbReference type="InterPro" id="IPR055217">
    <property type="entry name" value="TPR_EMC2"/>
</dbReference>
<dbReference type="EMBL" id="NBSK02000008">
    <property type="protein sequence ID" value="KAJ0190556.1"/>
    <property type="molecule type" value="Genomic_DNA"/>
</dbReference>
<keyword evidence="3" id="KW-0256">Endoplasmic reticulum</keyword>
<dbReference type="Pfam" id="PF22890">
    <property type="entry name" value="TPR_EMC2"/>
    <property type="match status" value="1"/>
</dbReference>
<keyword evidence="1" id="KW-0677">Repeat</keyword>